<gene>
    <name evidence="9" type="primary">secE</name>
    <name evidence="10" type="ORF">A3F03_03790</name>
</gene>
<dbReference type="GO" id="GO:0043952">
    <property type="term" value="P:protein transport by the Sec complex"/>
    <property type="evidence" value="ECO:0007669"/>
    <property type="project" value="UniProtKB-UniRule"/>
</dbReference>
<dbReference type="HAMAP" id="MF_00422">
    <property type="entry name" value="SecE"/>
    <property type="match status" value="1"/>
</dbReference>
<evidence type="ECO:0000256" key="5">
    <source>
        <dbReference type="ARBA" id="ARBA00022927"/>
    </source>
</evidence>
<comment type="function">
    <text evidence="9">Essential subunit of the Sec protein translocation channel SecYEG. Clamps together the 2 halves of SecY. May contact the channel plug during translocation.</text>
</comment>
<evidence type="ECO:0000256" key="7">
    <source>
        <dbReference type="ARBA" id="ARBA00023010"/>
    </source>
</evidence>
<evidence type="ECO:0000313" key="10">
    <source>
        <dbReference type="EMBL" id="OGK37640.1"/>
    </source>
</evidence>
<protein>
    <recommendedName>
        <fullName evidence="9">Protein translocase subunit SecE</fullName>
    </recommendedName>
</protein>
<dbReference type="InterPro" id="IPR038379">
    <property type="entry name" value="SecE_sf"/>
</dbReference>
<keyword evidence="3 9" id="KW-1003">Cell membrane</keyword>
<dbReference type="PANTHER" id="PTHR33910">
    <property type="entry name" value="PROTEIN TRANSLOCASE SUBUNIT SECE"/>
    <property type="match status" value="1"/>
</dbReference>
<proteinExistence type="inferred from homology"/>
<reference evidence="10 11" key="1">
    <citation type="journal article" date="2016" name="Nat. Commun.">
        <title>Thousands of microbial genomes shed light on interconnected biogeochemical processes in an aquifer system.</title>
        <authorList>
            <person name="Anantharaman K."/>
            <person name="Brown C.T."/>
            <person name="Hug L.A."/>
            <person name="Sharon I."/>
            <person name="Castelle C.J."/>
            <person name="Probst A.J."/>
            <person name="Thomas B.C."/>
            <person name="Singh A."/>
            <person name="Wilkins M.J."/>
            <person name="Karaoz U."/>
            <person name="Brodie E.L."/>
            <person name="Williams K.H."/>
            <person name="Hubbard S.S."/>
            <person name="Banfield J.F."/>
        </authorList>
    </citation>
    <scope>NUCLEOTIDE SEQUENCE [LARGE SCALE GENOMIC DNA]</scope>
</reference>
<dbReference type="PANTHER" id="PTHR33910:SF1">
    <property type="entry name" value="PROTEIN TRANSLOCASE SUBUNIT SECE"/>
    <property type="match status" value="1"/>
</dbReference>
<keyword evidence="7 9" id="KW-0811">Translocation</keyword>
<feature type="transmembrane region" description="Helical" evidence="9">
    <location>
        <begin position="29"/>
        <end position="52"/>
    </location>
</feature>
<dbReference type="GO" id="GO:0065002">
    <property type="term" value="P:intracellular protein transmembrane transport"/>
    <property type="evidence" value="ECO:0007669"/>
    <property type="project" value="UniProtKB-UniRule"/>
</dbReference>
<organism evidence="10 11">
    <name type="scientific">Candidatus Roizmanbacteria bacterium RIFCSPHIGHO2_12_FULL_41_11</name>
    <dbReference type="NCBI Taxonomy" id="1802052"/>
    <lineage>
        <taxon>Bacteria</taxon>
        <taxon>Candidatus Roizmaniibacteriota</taxon>
    </lineage>
</organism>
<dbReference type="Proteomes" id="UP000176803">
    <property type="component" value="Unassembled WGS sequence"/>
</dbReference>
<keyword evidence="6 9" id="KW-1133">Transmembrane helix</keyword>
<dbReference type="GO" id="GO:0005886">
    <property type="term" value="C:plasma membrane"/>
    <property type="evidence" value="ECO:0007669"/>
    <property type="project" value="UniProtKB-SubCell"/>
</dbReference>
<comment type="subunit">
    <text evidence="9">Component of the Sec protein translocase complex. Heterotrimer consisting of SecY, SecE and SecG subunits. The heterotrimers can form oligomers, although 1 heterotrimer is thought to be able to translocate proteins. Interacts with the ribosome. Interacts with SecDF, and other proteins may be involved. Interacts with SecA.</text>
</comment>
<keyword evidence="4 9" id="KW-0812">Transmembrane</keyword>
<evidence type="ECO:0000256" key="8">
    <source>
        <dbReference type="ARBA" id="ARBA00023136"/>
    </source>
</evidence>
<name>A0A1F7I2N6_9BACT</name>
<dbReference type="Pfam" id="PF00584">
    <property type="entry name" value="SecE"/>
    <property type="match status" value="1"/>
</dbReference>
<dbReference type="NCBIfam" id="TIGR00964">
    <property type="entry name" value="secE_bact"/>
    <property type="match status" value="1"/>
</dbReference>
<evidence type="ECO:0000313" key="11">
    <source>
        <dbReference type="Proteomes" id="UP000176803"/>
    </source>
</evidence>
<dbReference type="EMBL" id="MGAC01000035">
    <property type="protein sequence ID" value="OGK37640.1"/>
    <property type="molecule type" value="Genomic_DNA"/>
</dbReference>
<evidence type="ECO:0000256" key="4">
    <source>
        <dbReference type="ARBA" id="ARBA00022692"/>
    </source>
</evidence>
<evidence type="ECO:0000256" key="9">
    <source>
        <dbReference type="HAMAP-Rule" id="MF_00422"/>
    </source>
</evidence>
<dbReference type="GO" id="GO:0006605">
    <property type="term" value="P:protein targeting"/>
    <property type="evidence" value="ECO:0007669"/>
    <property type="project" value="UniProtKB-UniRule"/>
</dbReference>
<keyword evidence="8 9" id="KW-0472">Membrane</keyword>
<comment type="similarity">
    <text evidence="9">Belongs to the SecE/SEC61-gamma family.</text>
</comment>
<dbReference type="PROSITE" id="PS01067">
    <property type="entry name" value="SECE_SEC61G"/>
    <property type="match status" value="1"/>
</dbReference>
<dbReference type="InterPro" id="IPR001901">
    <property type="entry name" value="Translocase_SecE/Sec61-g"/>
</dbReference>
<comment type="caution">
    <text evidence="10">The sequence shown here is derived from an EMBL/GenBank/DDBJ whole genome shotgun (WGS) entry which is preliminary data.</text>
</comment>
<dbReference type="InterPro" id="IPR005807">
    <property type="entry name" value="SecE_bac"/>
</dbReference>
<keyword evidence="5 9" id="KW-0653">Protein transport</keyword>
<dbReference type="Gene3D" id="1.20.5.1030">
    <property type="entry name" value="Preprotein translocase secy subunit"/>
    <property type="match status" value="1"/>
</dbReference>
<keyword evidence="2 9" id="KW-0813">Transport</keyword>
<dbReference type="AlphaFoldDB" id="A0A1F7I2N6"/>
<evidence type="ECO:0000256" key="6">
    <source>
        <dbReference type="ARBA" id="ARBA00022989"/>
    </source>
</evidence>
<evidence type="ECO:0000256" key="3">
    <source>
        <dbReference type="ARBA" id="ARBA00022475"/>
    </source>
</evidence>
<dbReference type="GO" id="GO:0008320">
    <property type="term" value="F:protein transmembrane transporter activity"/>
    <property type="evidence" value="ECO:0007669"/>
    <property type="project" value="UniProtKB-UniRule"/>
</dbReference>
<evidence type="ECO:0000256" key="1">
    <source>
        <dbReference type="ARBA" id="ARBA00004370"/>
    </source>
</evidence>
<comment type="subcellular location">
    <subcellularLocation>
        <location evidence="9">Cell membrane</location>
        <topology evidence="9">Single-pass membrane protein</topology>
    </subcellularLocation>
    <subcellularLocation>
        <location evidence="1">Membrane</location>
    </subcellularLocation>
</comment>
<dbReference type="GO" id="GO:0009306">
    <property type="term" value="P:protein secretion"/>
    <property type="evidence" value="ECO:0007669"/>
    <property type="project" value="UniProtKB-UniRule"/>
</dbReference>
<accession>A0A1F7I2N6</accession>
<sequence>MNNKPRFAGDLIDELKKVTWPKRQETTRLTIIVIAISLIIGIYIGIIDFLLAKGLELLTKMR</sequence>
<evidence type="ECO:0000256" key="2">
    <source>
        <dbReference type="ARBA" id="ARBA00022448"/>
    </source>
</evidence>